<evidence type="ECO:0000313" key="2">
    <source>
        <dbReference type="EnsemblMetazoa" id="GPPI012974-PA"/>
    </source>
</evidence>
<accession>A0A1B0AYH4</accession>
<dbReference type="Proteomes" id="UP000092460">
    <property type="component" value="Unassembled WGS sequence"/>
</dbReference>
<evidence type="ECO:0000313" key="3">
    <source>
        <dbReference type="Proteomes" id="UP000092460"/>
    </source>
</evidence>
<dbReference type="VEuPathDB" id="VectorBase:GPPI012974"/>
<dbReference type="EMBL" id="JXJN01005784">
    <property type="status" value="NOT_ANNOTATED_CDS"/>
    <property type="molecule type" value="Genomic_DNA"/>
</dbReference>
<reference evidence="3" key="1">
    <citation type="submission" date="2015-01" db="EMBL/GenBank/DDBJ databases">
        <authorList>
            <person name="Aksoy S."/>
            <person name="Warren W."/>
            <person name="Wilson R.K."/>
        </authorList>
    </citation>
    <scope>NUCLEOTIDE SEQUENCE [LARGE SCALE GENOMIC DNA]</scope>
    <source>
        <strain evidence="3">IAEA</strain>
    </source>
</reference>
<organism evidence="2 3">
    <name type="scientific">Glossina palpalis gambiensis</name>
    <dbReference type="NCBI Taxonomy" id="67801"/>
    <lineage>
        <taxon>Eukaryota</taxon>
        <taxon>Metazoa</taxon>
        <taxon>Ecdysozoa</taxon>
        <taxon>Arthropoda</taxon>
        <taxon>Hexapoda</taxon>
        <taxon>Insecta</taxon>
        <taxon>Pterygota</taxon>
        <taxon>Neoptera</taxon>
        <taxon>Endopterygota</taxon>
        <taxon>Diptera</taxon>
        <taxon>Brachycera</taxon>
        <taxon>Muscomorpha</taxon>
        <taxon>Hippoboscoidea</taxon>
        <taxon>Glossinidae</taxon>
        <taxon>Glossina</taxon>
    </lineage>
</organism>
<keyword evidence="1" id="KW-0472">Membrane</keyword>
<keyword evidence="1" id="KW-0812">Transmembrane</keyword>
<sequence length="172" mass="19460">MFSNQGTLRNLNSPDPIDSPDLDARFVLGLVPCKGTGNVYLRTFIFTIQITELGGPAHTQKHIYDLCILLLVISHHSINLLRVNVFPLQGSLLYVRWFCVVTLRHIIGLVFLLLLINNSFLNMFHYRGNQPDFAALHNTNNKHECPDYCTQPKQSPSIFFHAATYQSAGLGY</sequence>
<keyword evidence="1" id="KW-1133">Transmembrane helix</keyword>
<evidence type="ECO:0000256" key="1">
    <source>
        <dbReference type="SAM" id="Phobius"/>
    </source>
</evidence>
<protein>
    <submittedName>
        <fullName evidence="2">Uncharacterized protein</fullName>
    </submittedName>
</protein>
<proteinExistence type="predicted"/>
<feature type="transmembrane region" description="Helical" evidence="1">
    <location>
        <begin position="93"/>
        <end position="116"/>
    </location>
</feature>
<dbReference type="EnsemblMetazoa" id="GPPI012974-RA">
    <property type="protein sequence ID" value="GPPI012974-PA"/>
    <property type="gene ID" value="GPPI012974"/>
</dbReference>
<name>A0A1B0AYH4_9MUSC</name>
<reference evidence="2" key="2">
    <citation type="submission" date="2020-05" db="UniProtKB">
        <authorList>
            <consortium name="EnsemblMetazoa"/>
        </authorList>
    </citation>
    <scope>IDENTIFICATION</scope>
    <source>
        <strain evidence="2">IAEA</strain>
    </source>
</reference>
<keyword evidence="3" id="KW-1185">Reference proteome</keyword>
<dbReference type="AlphaFoldDB" id="A0A1B0AYH4"/>